<dbReference type="Proteomes" id="UP000316639">
    <property type="component" value="Unassembled WGS sequence"/>
</dbReference>
<accession>A0A563EE07</accession>
<dbReference type="Pfam" id="PF13359">
    <property type="entry name" value="DDE_Tnp_4"/>
    <property type="match status" value="1"/>
</dbReference>
<gene>
    <name evidence="5" type="ORF">FKR81_43105</name>
</gene>
<dbReference type="OrthoDB" id="3699454at2"/>
<evidence type="ECO:0000256" key="2">
    <source>
        <dbReference type="ARBA" id="ARBA00022723"/>
    </source>
</evidence>
<evidence type="ECO:0000313" key="6">
    <source>
        <dbReference type="Proteomes" id="UP000316639"/>
    </source>
</evidence>
<dbReference type="EMBL" id="VOBR01000105">
    <property type="protein sequence ID" value="TWP42234.1"/>
    <property type="molecule type" value="Genomic_DNA"/>
</dbReference>
<evidence type="ECO:0000256" key="3">
    <source>
        <dbReference type="SAM" id="MobiDB-lite"/>
    </source>
</evidence>
<protein>
    <submittedName>
        <fullName evidence="5">Transposase family protein</fullName>
    </submittedName>
</protein>
<feature type="region of interest" description="Disordered" evidence="3">
    <location>
        <begin position="74"/>
        <end position="120"/>
    </location>
</feature>
<sequence>MKGKQIDLWYSGKAHEHGGNIQALPAPNGFPSRVGDVEPGSVHDLTAAHEHVLVRPVLGRLQLLPTLADSGYHGRVSACSRRSSSHRRPGPRRRQPHLQRPAARPAMLRRTRLRDADRTLARPATSRRLCARSFVRRRRIPLTVLESMLVEPNGARWVLERG</sequence>
<name>A0A563EE07_9PSEU</name>
<feature type="compositionally biased region" description="Basic residues" evidence="3">
    <location>
        <begin position="83"/>
        <end position="97"/>
    </location>
</feature>
<keyword evidence="2" id="KW-0479">Metal-binding</keyword>
<evidence type="ECO:0000259" key="4">
    <source>
        <dbReference type="Pfam" id="PF13359"/>
    </source>
</evidence>
<proteinExistence type="predicted"/>
<comment type="cofactor">
    <cofactor evidence="1">
        <name>a divalent metal cation</name>
        <dbReference type="ChEBI" id="CHEBI:60240"/>
    </cofactor>
</comment>
<dbReference type="GO" id="GO:0046872">
    <property type="term" value="F:metal ion binding"/>
    <property type="evidence" value="ECO:0007669"/>
    <property type="project" value="UniProtKB-KW"/>
</dbReference>
<evidence type="ECO:0000313" key="5">
    <source>
        <dbReference type="EMBL" id="TWP42234.1"/>
    </source>
</evidence>
<dbReference type="RefSeq" id="WP_146361390.1">
    <property type="nucleotide sequence ID" value="NZ_VOBR01000105.1"/>
</dbReference>
<feature type="domain" description="DDE Tnp4" evidence="4">
    <location>
        <begin position="7"/>
        <end position="76"/>
    </location>
</feature>
<dbReference type="AlphaFoldDB" id="A0A563EE07"/>
<comment type="caution">
    <text evidence="5">The sequence shown here is derived from an EMBL/GenBank/DDBJ whole genome shotgun (WGS) entry which is preliminary data.</text>
</comment>
<reference evidence="5 6" key="1">
    <citation type="submission" date="2019-07" db="EMBL/GenBank/DDBJ databases">
        <title>Lentzea xizangensis sp. nov., isolated from Qinghai-Tibetan Plateau Soils.</title>
        <authorList>
            <person name="Huang J."/>
        </authorList>
    </citation>
    <scope>NUCLEOTIDE SEQUENCE [LARGE SCALE GENOMIC DNA]</scope>
    <source>
        <strain evidence="5 6">FXJ1.1311</strain>
    </source>
</reference>
<evidence type="ECO:0000256" key="1">
    <source>
        <dbReference type="ARBA" id="ARBA00001968"/>
    </source>
</evidence>
<organism evidence="5 6">
    <name type="scientific">Lentzea tibetensis</name>
    <dbReference type="NCBI Taxonomy" id="2591470"/>
    <lineage>
        <taxon>Bacteria</taxon>
        <taxon>Bacillati</taxon>
        <taxon>Actinomycetota</taxon>
        <taxon>Actinomycetes</taxon>
        <taxon>Pseudonocardiales</taxon>
        <taxon>Pseudonocardiaceae</taxon>
        <taxon>Lentzea</taxon>
    </lineage>
</organism>
<dbReference type="InterPro" id="IPR027806">
    <property type="entry name" value="HARBI1_dom"/>
</dbReference>
<keyword evidence="6" id="KW-1185">Reference proteome</keyword>
<feature type="non-terminal residue" evidence="5">
    <location>
        <position position="162"/>
    </location>
</feature>